<dbReference type="PANTHER" id="PTHR23422">
    <property type="entry name" value="DIPEPTIDYL PEPTIDASE III-RELATED"/>
    <property type="match status" value="1"/>
</dbReference>
<gene>
    <name evidence="3" type="ORF">AQPE_0888</name>
</gene>
<evidence type="ECO:0000313" key="3">
    <source>
        <dbReference type="EMBL" id="BBE16744.1"/>
    </source>
</evidence>
<keyword evidence="1" id="KW-0479">Metal-binding</keyword>
<proteinExistence type="predicted"/>
<dbReference type="RefSeq" id="WP_318349790.1">
    <property type="nucleotide sequence ID" value="NZ_AP018694.1"/>
</dbReference>
<dbReference type="Pfam" id="PF03571">
    <property type="entry name" value="Peptidase_M49"/>
    <property type="match status" value="2"/>
</dbReference>
<sequence length="652" mass="74892">MDVFAEKFADIKILRYSVPEFEKLTLNQKIYIYYLSQAALCGRDILWDQNNRHNLAIRKVVETIYKSFKGNRETTEFQQFVIYLKRVWFSSGIHHHYSTEKIPAGFSEAYFNKLVVQSDWASFKSPSEKSFEAIIPEIKKVIFDPETERKRVNLDSEKDLLVSSSNNYYQNVKQAEAEKFYADLKLTAGQEPVSFGLNSTLIKEDGQLKEKVWKLNGKYGKAIEQIIFWLEKGKDYAENDLQKKYIGSLIEYYTTGDLAKFDEYSIDWALEQAGHVDFVNGFIEVYGDPLGIKGSWESIVNYKDREATKRATILSENAQWFEDHSPVSPEFKKAEVKGVSAKVINVAILAGDCYPATPIGINLPNAEWIRETYGSKSVTIENITQAYFLDSMGNGMLEEFAGSAEEIERAKQYGYLAGNLHTDLHECLGHGSGKVLEGVNTDVLKNYYSTIEETRADLFALHYIMDEKLVQLGLVPSIEAAKAEFDAYLRNGLLTQLTRIEPGKDIEESHMRNRQLISRWAYEAGKAQNVVEFIYSKGKTFVRINDYQELRSLFGQLLKEIQRIKSEGDFEAARNLVENFGVKVDRQLHEEVLERFKKLDLAPYAGFLNPVYELKTWPCGTPNDVLINYDEDYTSQMLRYSKEFGFLPMEND</sequence>
<dbReference type="Gene3D" id="3.30.540.30">
    <property type="match status" value="2"/>
</dbReference>
<dbReference type="EMBL" id="AP018694">
    <property type="protein sequence ID" value="BBE16744.1"/>
    <property type="molecule type" value="Genomic_DNA"/>
</dbReference>
<evidence type="ECO:0000256" key="2">
    <source>
        <dbReference type="ARBA" id="ARBA00022801"/>
    </source>
</evidence>
<dbReference type="AlphaFoldDB" id="A0A5K7S5X0"/>
<keyword evidence="4" id="KW-1185">Reference proteome</keyword>
<evidence type="ECO:0000313" key="4">
    <source>
        <dbReference type="Proteomes" id="UP001193389"/>
    </source>
</evidence>
<dbReference type="PANTHER" id="PTHR23422:SF11">
    <property type="entry name" value="DIPEPTIDYL PEPTIDASE 3"/>
    <property type="match status" value="1"/>
</dbReference>
<dbReference type="Proteomes" id="UP001193389">
    <property type="component" value="Chromosome"/>
</dbReference>
<accession>A0A5K7S5X0</accession>
<dbReference type="KEGG" id="anf:AQPE_0888"/>
<name>A0A5K7S5X0_9BACT</name>
<dbReference type="GO" id="GO:0046872">
    <property type="term" value="F:metal ion binding"/>
    <property type="evidence" value="ECO:0007669"/>
    <property type="project" value="UniProtKB-KW"/>
</dbReference>
<reference evidence="3" key="1">
    <citation type="journal article" date="2020" name="Int. J. Syst. Evol. Microbiol.">
        <title>Aquipluma nitroreducens gen. nov. sp. nov., a novel facultatively anaerobic bacterium isolated from a freshwater lake.</title>
        <authorList>
            <person name="Watanabe M."/>
            <person name="Kojima H."/>
            <person name="Fukui M."/>
        </authorList>
    </citation>
    <scope>NUCLEOTIDE SEQUENCE</scope>
    <source>
        <strain evidence="3">MeG22</strain>
    </source>
</reference>
<dbReference type="GO" id="GO:0016787">
    <property type="term" value="F:hydrolase activity"/>
    <property type="evidence" value="ECO:0007669"/>
    <property type="project" value="UniProtKB-KW"/>
</dbReference>
<dbReference type="InterPro" id="IPR039461">
    <property type="entry name" value="Peptidase_M49"/>
</dbReference>
<evidence type="ECO:0000256" key="1">
    <source>
        <dbReference type="ARBA" id="ARBA00022723"/>
    </source>
</evidence>
<protein>
    <submittedName>
        <fullName evidence="3">Dipeptidyl-peptidase III</fullName>
    </submittedName>
</protein>
<organism evidence="3 4">
    <name type="scientific">Aquipluma nitroreducens</name>
    <dbReference type="NCBI Taxonomy" id="2010828"/>
    <lineage>
        <taxon>Bacteria</taxon>
        <taxon>Pseudomonadati</taxon>
        <taxon>Bacteroidota</taxon>
        <taxon>Bacteroidia</taxon>
        <taxon>Marinilabiliales</taxon>
        <taxon>Prolixibacteraceae</taxon>
        <taxon>Aquipluma</taxon>
    </lineage>
</organism>
<keyword evidence="2" id="KW-0378">Hydrolase</keyword>